<gene>
    <name evidence="1" type="ORF">CAPSK01_001094</name>
</gene>
<proteinExistence type="predicted"/>
<dbReference type="EMBL" id="JDSS02000016">
    <property type="protein sequence ID" value="KFB69348.1"/>
    <property type="molecule type" value="Genomic_DNA"/>
</dbReference>
<dbReference type="Proteomes" id="UP000019812">
    <property type="component" value="Unassembled WGS sequence"/>
</dbReference>
<dbReference type="STRING" id="1457154.CAPSK01_001094"/>
<organism evidence="1 2">
    <name type="scientific">Candidatus Accumulibacter vicinus</name>
    <dbReference type="NCBI Taxonomy" id="2954382"/>
    <lineage>
        <taxon>Bacteria</taxon>
        <taxon>Pseudomonadati</taxon>
        <taxon>Pseudomonadota</taxon>
        <taxon>Betaproteobacteria</taxon>
        <taxon>Candidatus Accumulibacter</taxon>
    </lineage>
</organism>
<sequence length="71" mass="7928">MARRGGCRACGFPSPTGIDHDRLGKALNKALYNCMHGIGLEEDDRAWFDDRVPKPRVGRHFIAKALGARYD</sequence>
<evidence type="ECO:0000313" key="2">
    <source>
        <dbReference type="Proteomes" id="UP000019812"/>
    </source>
</evidence>
<accession>A0A084Y3Q4</accession>
<name>A0A084Y3Q4_9PROT</name>
<comment type="caution">
    <text evidence="1">The sequence shown here is derived from an EMBL/GenBank/DDBJ whole genome shotgun (WGS) entry which is preliminary data.</text>
</comment>
<reference evidence="1 2" key="1">
    <citation type="submission" date="2014-07" db="EMBL/GenBank/DDBJ databases">
        <title>Expanding our view of genomic diversity in Candidatus Accumulibacter clades.</title>
        <authorList>
            <person name="Skennerton C.T."/>
            <person name="Barr J.J."/>
            <person name="Slater F.R."/>
            <person name="Bond P.L."/>
            <person name="Tyson G.W."/>
        </authorList>
    </citation>
    <scope>NUCLEOTIDE SEQUENCE [LARGE SCALE GENOMIC DNA]</scope>
    <source>
        <strain evidence="2">SK-01</strain>
    </source>
</reference>
<dbReference type="AlphaFoldDB" id="A0A084Y3Q4"/>
<evidence type="ECO:0000313" key="1">
    <source>
        <dbReference type="EMBL" id="KFB69348.1"/>
    </source>
</evidence>
<protein>
    <submittedName>
        <fullName evidence="1">Uncharacterized protein</fullName>
    </submittedName>
</protein>